<feature type="region of interest" description="Disordered" evidence="1">
    <location>
        <begin position="1"/>
        <end position="69"/>
    </location>
</feature>
<evidence type="ECO:0000313" key="3">
    <source>
        <dbReference type="Proteomes" id="UP000813444"/>
    </source>
</evidence>
<comment type="caution">
    <text evidence="2">The sequence shown here is derived from an EMBL/GenBank/DDBJ whole genome shotgun (WGS) entry which is preliminary data.</text>
</comment>
<feature type="compositionally biased region" description="Basic and acidic residues" evidence="1">
    <location>
        <begin position="30"/>
        <end position="49"/>
    </location>
</feature>
<dbReference type="OrthoDB" id="5335351at2759"/>
<gene>
    <name evidence="2" type="ORF">B0I35DRAFT_430466</name>
</gene>
<protein>
    <submittedName>
        <fullName evidence="2">Uncharacterized protein</fullName>
    </submittedName>
</protein>
<sequence length="159" mass="17870">MASPTKPQMGRDVPKTQEIRGAALTNGDAARAEAGKRLHSDTKTPEPRPDQQTAVANTPSTPGTLAPFDWSDFEARYERALLEADEQEKNILREAEGLAKYFQTWASAASSHDDERAIKRLQTQQRYVNLSEEKTAQKQQHYEEVVRAFESALALLRSR</sequence>
<evidence type="ECO:0000256" key="1">
    <source>
        <dbReference type="SAM" id="MobiDB-lite"/>
    </source>
</evidence>
<dbReference type="Proteomes" id="UP000813444">
    <property type="component" value="Unassembled WGS sequence"/>
</dbReference>
<proteinExistence type="predicted"/>
<name>A0A8K0WRD9_9HYPO</name>
<accession>A0A8K0WRD9</accession>
<dbReference type="EMBL" id="JAGPNK010000006">
    <property type="protein sequence ID" value="KAH7320043.1"/>
    <property type="molecule type" value="Genomic_DNA"/>
</dbReference>
<feature type="compositionally biased region" description="Polar residues" evidence="1">
    <location>
        <begin position="50"/>
        <end position="63"/>
    </location>
</feature>
<dbReference type="AlphaFoldDB" id="A0A8K0WRD9"/>
<evidence type="ECO:0000313" key="2">
    <source>
        <dbReference type="EMBL" id="KAH7320043.1"/>
    </source>
</evidence>
<organism evidence="2 3">
    <name type="scientific">Stachybotrys elegans</name>
    <dbReference type="NCBI Taxonomy" id="80388"/>
    <lineage>
        <taxon>Eukaryota</taxon>
        <taxon>Fungi</taxon>
        <taxon>Dikarya</taxon>
        <taxon>Ascomycota</taxon>
        <taxon>Pezizomycotina</taxon>
        <taxon>Sordariomycetes</taxon>
        <taxon>Hypocreomycetidae</taxon>
        <taxon>Hypocreales</taxon>
        <taxon>Stachybotryaceae</taxon>
        <taxon>Stachybotrys</taxon>
    </lineage>
</organism>
<reference evidence="2" key="1">
    <citation type="journal article" date="2021" name="Nat. Commun.">
        <title>Genetic determinants of endophytism in the Arabidopsis root mycobiome.</title>
        <authorList>
            <person name="Mesny F."/>
            <person name="Miyauchi S."/>
            <person name="Thiergart T."/>
            <person name="Pickel B."/>
            <person name="Atanasova L."/>
            <person name="Karlsson M."/>
            <person name="Huettel B."/>
            <person name="Barry K.W."/>
            <person name="Haridas S."/>
            <person name="Chen C."/>
            <person name="Bauer D."/>
            <person name="Andreopoulos W."/>
            <person name="Pangilinan J."/>
            <person name="LaButti K."/>
            <person name="Riley R."/>
            <person name="Lipzen A."/>
            <person name="Clum A."/>
            <person name="Drula E."/>
            <person name="Henrissat B."/>
            <person name="Kohler A."/>
            <person name="Grigoriev I.V."/>
            <person name="Martin F.M."/>
            <person name="Hacquard S."/>
        </authorList>
    </citation>
    <scope>NUCLEOTIDE SEQUENCE</scope>
    <source>
        <strain evidence="2">MPI-CAGE-CH-0235</strain>
    </source>
</reference>
<keyword evidence="3" id="KW-1185">Reference proteome</keyword>